<evidence type="ECO:0000313" key="2">
    <source>
        <dbReference type="Proteomes" id="UP000076727"/>
    </source>
</evidence>
<accession>A0A165LRA3</accession>
<dbReference type="AlphaFoldDB" id="A0A165LRA3"/>
<protein>
    <submittedName>
        <fullName evidence="1">Uncharacterized protein</fullName>
    </submittedName>
</protein>
<dbReference type="Proteomes" id="UP000076727">
    <property type="component" value="Unassembled WGS sequence"/>
</dbReference>
<dbReference type="EMBL" id="KV429119">
    <property type="protein sequence ID" value="KZT64755.1"/>
    <property type="molecule type" value="Genomic_DNA"/>
</dbReference>
<proteinExistence type="predicted"/>
<keyword evidence="2" id="KW-1185">Reference proteome</keyword>
<sequence length="231" mass="26179">MPVHPSTLRQTFYNPCCVASLRRGVQEGGPTLTHEYGRLAACFVDAHASCYIQTCPHRMQARPCAVTSRRVTLPRSGGNRNHARVRVRPVSRTPILFRNALGHIRLHVKFLREDEDVPARLESPSVCVRARVLRRTHMTHLAILLQRGSQACPLQIDWFIHFCARDFSPWTCDVVALSAGCLEFVDGLTQTPQAVYSGNDIIHQSLKRHNELHANLACYHPSNSRRVRIDF</sequence>
<reference evidence="1 2" key="1">
    <citation type="journal article" date="2016" name="Mol. Biol. Evol.">
        <title>Comparative Genomics of Early-Diverging Mushroom-Forming Fungi Provides Insights into the Origins of Lignocellulose Decay Capabilities.</title>
        <authorList>
            <person name="Nagy L.G."/>
            <person name="Riley R."/>
            <person name="Tritt A."/>
            <person name="Adam C."/>
            <person name="Daum C."/>
            <person name="Floudas D."/>
            <person name="Sun H."/>
            <person name="Yadav J.S."/>
            <person name="Pangilinan J."/>
            <person name="Larsson K.H."/>
            <person name="Matsuura K."/>
            <person name="Barry K."/>
            <person name="Labutti K."/>
            <person name="Kuo R."/>
            <person name="Ohm R.A."/>
            <person name="Bhattacharya S.S."/>
            <person name="Shirouzu T."/>
            <person name="Yoshinaga Y."/>
            <person name="Martin F.M."/>
            <person name="Grigoriev I.V."/>
            <person name="Hibbett D.S."/>
        </authorList>
    </citation>
    <scope>NUCLEOTIDE SEQUENCE [LARGE SCALE GENOMIC DNA]</scope>
    <source>
        <strain evidence="1 2">L-15889</strain>
    </source>
</reference>
<name>A0A165LRA3_9APHY</name>
<gene>
    <name evidence="1" type="ORF">DAEQUDRAFT_581479</name>
</gene>
<organism evidence="1 2">
    <name type="scientific">Daedalea quercina L-15889</name>
    <dbReference type="NCBI Taxonomy" id="1314783"/>
    <lineage>
        <taxon>Eukaryota</taxon>
        <taxon>Fungi</taxon>
        <taxon>Dikarya</taxon>
        <taxon>Basidiomycota</taxon>
        <taxon>Agaricomycotina</taxon>
        <taxon>Agaricomycetes</taxon>
        <taxon>Polyporales</taxon>
        <taxon>Fomitopsis</taxon>
    </lineage>
</organism>
<evidence type="ECO:0000313" key="1">
    <source>
        <dbReference type="EMBL" id="KZT64755.1"/>
    </source>
</evidence>